<keyword evidence="5" id="KW-1185">Reference proteome</keyword>
<dbReference type="OrthoDB" id="7055969at2"/>
<keyword evidence="2" id="KW-1133">Transmembrane helix</keyword>
<dbReference type="AlphaFoldDB" id="A0A662ZGM1"/>
<accession>A0A662ZGM1</accession>
<proteinExistence type="predicted"/>
<protein>
    <submittedName>
        <fullName evidence="4">Type VI secretion system protein DotU</fullName>
    </submittedName>
</protein>
<keyword evidence="2" id="KW-0472">Membrane</keyword>
<sequence length="322" mass="36512">MEPNGIYELVSPILHKLCNYYIYERNGYKLGYAEFTAEISHLLKNARNTAEKSDALSSAYRKIEFPLIFFLDYMVKESGFSFSQDYVPLAHSYNELSGDDKFFDCLDEAIAGESDPEILNIYYIMLGLGFDGAFKREPAEVVRRMQLCFEKLDDRYSSGYEMVCREMSADMVTETEPSDTPWFLAHKIKILSAIIVVALFSLILNVLSIHVNTRPFRKSIMSALEMAAPSRDYLVDDGKELFQAGSDKNRIGYGTVNEKQDLSGIEPEITADSDNKEEFSHEFKYDGRTDDREAVGKRTAEKLSGNSTAPAVPDTVREKESK</sequence>
<dbReference type="InterPro" id="IPR017732">
    <property type="entry name" value="T4/T6SS_DotU"/>
</dbReference>
<dbReference type="Proteomes" id="UP000243745">
    <property type="component" value="Unassembled WGS sequence"/>
</dbReference>
<dbReference type="RefSeq" id="WP_093141538.1">
    <property type="nucleotide sequence ID" value="NZ_FOXF01000013.1"/>
</dbReference>
<feature type="transmembrane region" description="Helical" evidence="2">
    <location>
        <begin position="190"/>
        <end position="211"/>
    </location>
</feature>
<gene>
    <name evidence="4" type="ORF">SAMN02910344_01014</name>
</gene>
<feature type="domain" description="Type IV / VI secretion system DotU" evidence="3">
    <location>
        <begin position="30"/>
        <end position="199"/>
    </location>
</feature>
<feature type="compositionally biased region" description="Basic and acidic residues" evidence="1">
    <location>
        <begin position="273"/>
        <end position="301"/>
    </location>
</feature>
<dbReference type="EMBL" id="FOXF01000013">
    <property type="protein sequence ID" value="SFP29768.1"/>
    <property type="molecule type" value="Genomic_DNA"/>
</dbReference>
<evidence type="ECO:0000256" key="1">
    <source>
        <dbReference type="SAM" id="MobiDB-lite"/>
    </source>
</evidence>
<organism evidence="4 5">
    <name type="scientific">Ruminobacter amylophilus</name>
    <dbReference type="NCBI Taxonomy" id="867"/>
    <lineage>
        <taxon>Bacteria</taxon>
        <taxon>Pseudomonadati</taxon>
        <taxon>Pseudomonadota</taxon>
        <taxon>Gammaproteobacteria</taxon>
        <taxon>Aeromonadales</taxon>
        <taxon>Succinivibrionaceae</taxon>
        <taxon>Ruminobacter</taxon>
    </lineage>
</organism>
<name>A0A662ZGM1_9GAMM</name>
<evidence type="ECO:0000313" key="4">
    <source>
        <dbReference type="EMBL" id="SFP29768.1"/>
    </source>
</evidence>
<dbReference type="Gene3D" id="1.25.40.590">
    <property type="entry name" value="Type IV / VI secretion system, DotU"/>
    <property type="match status" value="1"/>
</dbReference>
<evidence type="ECO:0000313" key="5">
    <source>
        <dbReference type="Proteomes" id="UP000243745"/>
    </source>
</evidence>
<dbReference type="InterPro" id="IPR038522">
    <property type="entry name" value="T4/T6SS_DotU_sf"/>
</dbReference>
<reference evidence="4 5" key="1">
    <citation type="submission" date="2016-10" db="EMBL/GenBank/DDBJ databases">
        <authorList>
            <person name="Varghese N."/>
            <person name="Submissions S."/>
        </authorList>
    </citation>
    <scope>NUCLEOTIDE SEQUENCE [LARGE SCALE GENOMIC DNA]</scope>
    <source>
        <strain evidence="4 5">DSM 1361</strain>
    </source>
</reference>
<dbReference type="Pfam" id="PF09850">
    <property type="entry name" value="DotU"/>
    <property type="match status" value="1"/>
</dbReference>
<feature type="region of interest" description="Disordered" evidence="1">
    <location>
        <begin position="262"/>
        <end position="322"/>
    </location>
</feature>
<evidence type="ECO:0000256" key="2">
    <source>
        <dbReference type="SAM" id="Phobius"/>
    </source>
</evidence>
<keyword evidence="2" id="KW-0812">Transmembrane</keyword>
<evidence type="ECO:0000259" key="3">
    <source>
        <dbReference type="Pfam" id="PF09850"/>
    </source>
</evidence>